<keyword evidence="2" id="KW-0378">Hydrolase</keyword>
<evidence type="ECO:0000256" key="3">
    <source>
        <dbReference type="ARBA" id="ARBA00022806"/>
    </source>
</evidence>
<dbReference type="RefSeq" id="WP_012637611.1">
    <property type="nucleotide sequence ID" value="NC_011901.1"/>
</dbReference>
<dbReference type="KEGG" id="tgr:Tgr7_1040"/>
<reference evidence="7 8" key="1">
    <citation type="journal article" date="2011" name="Stand. Genomic Sci.">
        <title>Complete genome sequence of 'Thioalkalivibrio sulfidophilus' HL-EbGr7.</title>
        <authorList>
            <person name="Muyzer G."/>
            <person name="Sorokin D.Y."/>
            <person name="Mavromatis K."/>
            <person name="Lapidus A."/>
            <person name="Clum A."/>
            <person name="Ivanova N."/>
            <person name="Pati A."/>
            <person name="d'Haeseleer P."/>
            <person name="Woyke T."/>
            <person name="Kyrpides N.C."/>
        </authorList>
    </citation>
    <scope>NUCLEOTIDE SEQUENCE [LARGE SCALE GENOMIC DNA]</scope>
    <source>
        <strain evidence="7 8">HL-EbGR7</strain>
    </source>
</reference>
<dbReference type="GO" id="GO:0016787">
    <property type="term" value="F:hydrolase activity"/>
    <property type="evidence" value="ECO:0007669"/>
    <property type="project" value="UniProtKB-KW"/>
</dbReference>
<keyword evidence="1" id="KW-0547">Nucleotide-binding</keyword>
<dbReference type="GO" id="GO:0003677">
    <property type="term" value="F:DNA binding"/>
    <property type="evidence" value="ECO:0007669"/>
    <property type="project" value="InterPro"/>
</dbReference>
<protein>
    <submittedName>
        <fullName evidence="7">Type III restriction enzyme, res subunit</fullName>
    </submittedName>
</protein>
<proteinExistence type="predicted"/>
<evidence type="ECO:0000256" key="4">
    <source>
        <dbReference type="ARBA" id="ARBA00022840"/>
    </source>
</evidence>
<dbReference type="SMART" id="SM00490">
    <property type="entry name" value="HELICc"/>
    <property type="match status" value="1"/>
</dbReference>
<dbReference type="PANTHER" id="PTHR11274:SF0">
    <property type="entry name" value="GENERAL TRANSCRIPTION AND DNA REPAIR FACTOR IIH HELICASE SUBUNIT XPB"/>
    <property type="match status" value="1"/>
</dbReference>
<evidence type="ECO:0000259" key="5">
    <source>
        <dbReference type="PROSITE" id="PS51192"/>
    </source>
</evidence>
<keyword evidence="3" id="KW-0347">Helicase</keyword>
<keyword evidence="8" id="KW-1185">Reference proteome</keyword>
<dbReference type="AlphaFoldDB" id="B8GPG0"/>
<dbReference type="STRING" id="396588.Tgr7_1040"/>
<name>B8GPG0_THISH</name>
<evidence type="ECO:0000313" key="7">
    <source>
        <dbReference type="EMBL" id="ACL72127.1"/>
    </source>
</evidence>
<dbReference type="GO" id="GO:0005524">
    <property type="term" value="F:ATP binding"/>
    <property type="evidence" value="ECO:0007669"/>
    <property type="project" value="UniProtKB-KW"/>
</dbReference>
<dbReference type="OrthoDB" id="9803459at2"/>
<feature type="domain" description="Helicase C-terminal" evidence="6">
    <location>
        <begin position="238"/>
        <end position="385"/>
    </location>
</feature>
<dbReference type="EMBL" id="CP001339">
    <property type="protein sequence ID" value="ACL72127.1"/>
    <property type="molecule type" value="Genomic_DNA"/>
</dbReference>
<evidence type="ECO:0000313" key="8">
    <source>
        <dbReference type="Proteomes" id="UP000002383"/>
    </source>
</evidence>
<accession>B8GPG0</accession>
<dbReference type="Proteomes" id="UP000002383">
    <property type="component" value="Chromosome"/>
</dbReference>
<gene>
    <name evidence="7" type="ordered locus">Tgr7_1040</name>
</gene>
<dbReference type="InterPro" id="IPR014001">
    <property type="entry name" value="Helicase_ATP-bd"/>
</dbReference>
<evidence type="ECO:0000256" key="2">
    <source>
        <dbReference type="ARBA" id="ARBA00022801"/>
    </source>
</evidence>
<dbReference type="SMART" id="SM00487">
    <property type="entry name" value="DEXDc"/>
    <property type="match status" value="1"/>
</dbReference>
<keyword evidence="4" id="KW-0067">ATP-binding</keyword>
<dbReference type="InterPro" id="IPR001650">
    <property type="entry name" value="Helicase_C-like"/>
</dbReference>
<evidence type="ECO:0000256" key="1">
    <source>
        <dbReference type="ARBA" id="ARBA00022741"/>
    </source>
</evidence>
<dbReference type="PROSITE" id="PS51192">
    <property type="entry name" value="HELICASE_ATP_BIND_1"/>
    <property type="match status" value="1"/>
</dbReference>
<dbReference type="GO" id="GO:0004386">
    <property type="term" value="F:helicase activity"/>
    <property type="evidence" value="ECO:0007669"/>
    <property type="project" value="UniProtKB-KW"/>
</dbReference>
<feature type="domain" description="Helicase ATP-binding" evidence="5">
    <location>
        <begin position="15"/>
        <end position="164"/>
    </location>
</feature>
<dbReference type="eggNOG" id="COG1061">
    <property type="taxonomic scope" value="Bacteria"/>
</dbReference>
<dbReference type="SUPFAM" id="SSF52540">
    <property type="entry name" value="P-loop containing nucleoside triphosphate hydrolases"/>
    <property type="match status" value="1"/>
</dbReference>
<dbReference type="Gene3D" id="3.40.50.300">
    <property type="entry name" value="P-loop containing nucleotide triphosphate hydrolases"/>
    <property type="match status" value="2"/>
</dbReference>
<dbReference type="PROSITE" id="PS51194">
    <property type="entry name" value="HELICASE_CTER"/>
    <property type="match status" value="1"/>
</dbReference>
<dbReference type="Pfam" id="PF04851">
    <property type="entry name" value="ResIII"/>
    <property type="match status" value="1"/>
</dbReference>
<dbReference type="HOGENOM" id="CLU_024175_2_0_6"/>
<dbReference type="InterPro" id="IPR006935">
    <property type="entry name" value="Helicase/UvrB_N"/>
</dbReference>
<sequence length="385" mass="42811">MPKLTPRGWQVDALANWEQANHRGIVSVVTGGGKTVFALSCVDRIRPVATLIVVPTSALLEQWWEEAASYFDLDLDEINIITGSLRFRLGAINIAVLNTAAKLPERMQEQHKCFLIVDECHKAASEQFRSALQVPTFASLGLSATPERQYDDGLKDVLVPALGEIIYSYDYTDALRDGVIVPFELKNIVFELEAGRQAEYDKLSRAIARSISQHGTEAEETIALFLKRARVLNLSLNRIRLALKLVAANRGKRTLIFHEDIEACDLIHGVLSENGVKSGVYHSKLPLRAKAAMLGQYRRGEIDVLVTCRALDEGFNVPETEIGIIAASTATRRQRIQRLGRVVRPAKGKNRASIYTLVATGLEIQRLKEEEERLEGVATVTWSRA</sequence>
<dbReference type="InterPro" id="IPR050615">
    <property type="entry name" value="ATP-dep_DNA_Helicase"/>
</dbReference>
<dbReference type="Pfam" id="PF00271">
    <property type="entry name" value="Helicase_C"/>
    <property type="match status" value="1"/>
</dbReference>
<dbReference type="PANTHER" id="PTHR11274">
    <property type="entry name" value="RAD25/XP-B DNA REPAIR HELICASE"/>
    <property type="match status" value="1"/>
</dbReference>
<dbReference type="InterPro" id="IPR027417">
    <property type="entry name" value="P-loop_NTPase"/>
</dbReference>
<organism evidence="7 8">
    <name type="scientific">Thioalkalivibrio sulfidiphilus (strain HL-EbGR7)</name>
    <dbReference type="NCBI Taxonomy" id="396588"/>
    <lineage>
        <taxon>Bacteria</taxon>
        <taxon>Pseudomonadati</taxon>
        <taxon>Pseudomonadota</taxon>
        <taxon>Gammaproteobacteria</taxon>
        <taxon>Chromatiales</taxon>
        <taxon>Ectothiorhodospiraceae</taxon>
        <taxon>Thioalkalivibrio</taxon>
    </lineage>
</organism>
<evidence type="ECO:0000259" key="6">
    <source>
        <dbReference type="PROSITE" id="PS51194"/>
    </source>
</evidence>